<keyword evidence="6 23" id="KW-0812">Transmembrane</keyword>
<keyword evidence="5" id="KW-0436">Ligase</keyword>
<dbReference type="InterPro" id="IPR000873">
    <property type="entry name" value="AMP-dep_synth/lig_dom"/>
</dbReference>
<evidence type="ECO:0000259" key="24">
    <source>
        <dbReference type="Pfam" id="PF00501"/>
    </source>
</evidence>
<evidence type="ECO:0000256" key="19">
    <source>
        <dbReference type="ARBA" id="ARBA00060276"/>
    </source>
</evidence>
<evidence type="ECO:0000256" key="18">
    <source>
        <dbReference type="ARBA" id="ARBA00048666"/>
    </source>
</evidence>
<dbReference type="GO" id="GO:0044539">
    <property type="term" value="P:long-chain fatty acid import into cell"/>
    <property type="evidence" value="ECO:0007669"/>
    <property type="project" value="TreeGrafter"/>
</dbReference>
<gene>
    <name evidence="26" type="ORF">AGLY_012300</name>
</gene>
<evidence type="ECO:0000313" key="26">
    <source>
        <dbReference type="EMBL" id="KAE9528725.1"/>
    </source>
</evidence>
<dbReference type="OrthoDB" id="288590at2759"/>
<dbReference type="InterPro" id="IPR045851">
    <property type="entry name" value="AMP-bd_C_sf"/>
</dbReference>
<feature type="compositionally biased region" description="Polar residues" evidence="22">
    <location>
        <begin position="60"/>
        <end position="73"/>
    </location>
</feature>
<dbReference type="GO" id="GO:0005524">
    <property type="term" value="F:ATP binding"/>
    <property type="evidence" value="ECO:0007669"/>
    <property type="project" value="UniProtKB-KW"/>
</dbReference>
<reference evidence="26 27" key="1">
    <citation type="submission" date="2019-08" db="EMBL/GenBank/DDBJ databases">
        <title>The genome of the soybean aphid Biotype 1, its phylome, world population structure and adaptation to the North American continent.</title>
        <authorList>
            <person name="Giordano R."/>
            <person name="Donthu R.K."/>
            <person name="Hernandez A.G."/>
            <person name="Wright C.L."/>
            <person name="Zimin A.V."/>
        </authorList>
    </citation>
    <scope>NUCLEOTIDE SEQUENCE [LARGE SCALE GENOMIC DNA]</scope>
    <source>
        <tissue evidence="26">Whole aphids</tissue>
    </source>
</reference>
<dbReference type="InterPro" id="IPR025110">
    <property type="entry name" value="AMP-bd_C"/>
</dbReference>
<evidence type="ECO:0000256" key="1">
    <source>
        <dbReference type="ARBA" id="ARBA00004651"/>
    </source>
</evidence>
<name>A0A6G0TAB2_APHGL</name>
<dbReference type="AlphaFoldDB" id="A0A6G0TAB2"/>
<evidence type="ECO:0000256" key="21">
    <source>
        <dbReference type="ARBA" id="ARBA00078285"/>
    </source>
</evidence>
<keyword evidence="8" id="KW-0443">Lipid metabolism</keyword>
<evidence type="ECO:0000256" key="4">
    <source>
        <dbReference type="ARBA" id="ARBA00022475"/>
    </source>
</evidence>
<dbReference type="PANTHER" id="PTHR43107">
    <property type="entry name" value="LONG-CHAIN FATTY ACID TRANSPORT PROTEIN"/>
    <property type="match status" value="1"/>
</dbReference>
<protein>
    <recommendedName>
        <fullName evidence="20">Very long-chain fatty acid transport protein</fullName>
        <ecNumber evidence="14">6.2.1.3</ecNumber>
    </recommendedName>
    <alternativeName>
        <fullName evidence="16">Long-chain-fatty-acid--CoA ligase</fullName>
    </alternativeName>
    <alternativeName>
        <fullName evidence="21">Very-long-chain acyl-CoA synthetase</fullName>
    </alternativeName>
</protein>
<dbReference type="GO" id="GO:0005778">
    <property type="term" value="C:peroxisomal membrane"/>
    <property type="evidence" value="ECO:0007669"/>
    <property type="project" value="UniProtKB-SubCell"/>
</dbReference>
<dbReference type="Proteomes" id="UP000475862">
    <property type="component" value="Unassembled WGS sequence"/>
</dbReference>
<feature type="compositionally biased region" description="Gly residues" evidence="22">
    <location>
        <begin position="86"/>
        <end position="101"/>
    </location>
</feature>
<dbReference type="PANTHER" id="PTHR43107:SF21">
    <property type="entry name" value="FATTY ACID TRANSPORT PROTEIN 1, ISOFORM F-RELATED"/>
    <property type="match status" value="1"/>
</dbReference>
<evidence type="ECO:0000256" key="11">
    <source>
        <dbReference type="ARBA" id="ARBA00023055"/>
    </source>
</evidence>
<dbReference type="Gene3D" id="3.30.300.30">
    <property type="match status" value="1"/>
</dbReference>
<evidence type="ECO:0000256" key="22">
    <source>
        <dbReference type="SAM" id="MobiDB-lite"/>
    </source>
</evidence>
<evidence type="ECO:0000256" key="3">
    <source>
        <dbReference type="ARBA" id="ARBA00022448"/>
    </source>
</evidence>
<evidence type="ECO:0000256" key="10">
    <source>
        <dbReference type="ARBA" id="ARBA00022989"/>
    </source>
</evidence>
<dbReference type="FunFam" id="3.30.300.30:FF:000002">
    <property type="entry name" value="Long-chain fatty acid transport protein 1"/>
    <property type="match status" value="1"/>
</dbReference>
<comment type="function">
    <text evidence="19">Acyl-CoA synthetase required for both the import of long chain fatty acids (LCFAs) (C14-C18) and the activation very long chain fatty acids (VLCFAs) (C20-C26) by esterification of the fatty acids into metabolically active CoA-thioesters for subsequent degradation or incorporation into phospholipids. The transport and fatty acyl-CoA synthetase activities are genetically separable and are thus independent activities. Esterifies VLCFAs in the peroxisome matrix. The VLCFAs are actively transported into peroxisomes by a PXA1-PXA2 heterodimeric transporter in the peroxisomal membrane.</text>
</comment>
<feature type="compositionally biased region" description="Gly residues" evidence="22">
    <location>
        <begin position="39"/>
        <end position="50"/>
    </location>
</feature>
<dbReference type="InterPro" id="IPR042099">
    <property type="entry name" value="ANL_N_sf"/>
</dbReference>
<keyword evidence="7" id="KW-0547">Nucleotide-binding</keyword>
<keyword evidence="9" id="KW-0067">ATP-binding</keyword>
<sequence length="838" mass="91986">MLTYEFYSFSNEIVPFHLVHEWDVEKGLPRGVAVVDLGGGGGDGGGGGGNDDGHGHGGNSSDNPIAQNNNCCDNTDDGVHGKQRLDGGGGNSKSTGGGGGGRARGAVCVAVEVIVAAAAFTVTCAFVWYTMGLPFLLQVVAVAIIAFVASGGYKFIYLVYRTAPRDIRALCRFYYFLYTAKKLSKKNWTVADVFKHNIVKNNPHKVLFVFEDKEWTALQVEEYSNKVANAMLERGFKKGDVVGLLMENRPEFVGIWLGMSKVGIVSALINYNQRLVSLVHSIKVANCMGLIYGSELSSDIDDIKNDLDNGIKLFKWSSTSPPTNDGTYLNHILDKASPSAPNPPEKPGYNDKLLYIYTSGTTGYPKAAIITNVRYIFIAGAYAYQVGLKYSDRFYTPLPLYHTAAGIMCIGQSLLYGCTTVIRKKFSASGYFQDVSKYNCTAAQYIGEMCRYILATPPKADDTNHKLRIIFGNGLKPQIWKEFVSRFNVPRVAEFYGSTEGNANIANTDNTFGAIGFVSRLIPSIYPISIIRVNPETCEPIRNAEGLCTRCNPGMDESSAATRASRPAHSFYLFIFVLTGETLSNKVKGGAEKKRLKRATELKSAASDPKQTKICFSNVSQSNVTNSIVVKEKVSYLCEPGVIVGKIISTNPSRQFLGYVNNEESQKKVVRDVFDKGDAAFLSGDLLVADEWGYLYFKDRTGDTFRWKGENVSTAEVEGVVSNIAGYRDCVVYGVEVPNSEGRAGMAAIVDKDNTLDVSTLSTGLQKALPSYARPLFIRKLNEVEMTGTYKLKKLDLQRDGYDIGRVKDQLYFYNSKGIYQELTSEAYSDILSGKIRL</sequence>
<dbReference type="EMBL" id="VYZN01000048">
    <property type="protein sequence ID" value="KAE9528725.1"/>
    <property type="molecule type" value="Genomic_DNA"/>
</dbReference>
<evidence type="ECO:0000256" key="23">
    <source>
        <dbReference type="SAM" id="Phobius"/>
    </source>
</evidence>
<comment type="caution">
    <text evidence="26">The sequence shown here is derived from an EMBL/GenBank/DDBJ whole genome shotgun (WGS) entry which is preliminary data.</text>
</comment>
<dbReference type="GO" id="GO:0005886">
    <property type="term" value="C:plasma membrane"/>
    <property type="evidence" value="ECO:0007669"/>
    <property type="project" value="UniProtKB-SubCell"/>
</dbReference>
<evidence type="ECO:0000256" key="16">
    <source>
        <dbReference type="ARBA" id="ARBA00041297"/>
    </source>
</evidence>
<evidence type="ECO:0000256" key="14">
    <source>
        <dbReference type="ARBA" id="ARBA00026121"/>
    </source>
</evidence>
<organism evidence="26 27">
    <name type="scientific">Aphis glycines</name>
    <name type="common">Soybean aphid</name>
    <dbReference type="NCBI Taxonomy" id="307491"/>
    <lineage>
        <taxon>Eukaryota</taxon>
        <taxon>Metazoa</taxon>
        <taxon>Ecdysozoa</taxon>
        <taxon>Arthropoda</taxon>
        <taxon>Hexapoda</taxon>
        <taxon>Insecta</taxon>
        <taxon>Pterygota</taxon>
        <taxon>Neoptera</taxon>
        <taxon>Paraneoptera</taxon>
        <taxon>Hemiptera</taxon>
        <taxon>Sternorrhyncha</taxon>
        <taxon>Aphidomorpha</taxon>
        <taxon>Aphidoidea</taxon>
        <taxon>Aphididae</taxon>
        <taxon>Aphidini</taxon>
        <taxon>Aphis</taxon>
        <taxon>Aphis</taxon>
    </lineage>
</organism>
<dbReference type="GO" id="GO:0005789">
    <property type="term" value="C:endoplasmic reticulum membrane"/>
    <property type="evidence" value="ECO:0007669"/>
    <property type="project" value="TreeGrafter"/>
</dbReference>
<evidence type="ECO:0000256" key="20">
    <source>
        <dbReference type="ARBA" id="ARBA00068795"/>
    </source>
</evidence>
<evidence type="ECO:0000256" key="9">
    <source>
        <dbReference type="ARBA" id="ARBA00022840"/>
    </source>
</evidence>
<dbReference type="PROSITE" id="PS00455">
    <property type="entry name" value="AMP_BINDING"/>
    <property type="match status" value="1"/>
</dbReference>
<evidence type="ECO:0000256" key="7">
    <source>
        <dbReference type="ARBA" id="ARBA00022741"/>
    </source>
</evidence>
<comment type="catalytic activity">
    <reaction evidence="15">
        <text>a very long-chain fatty acid + ATP + CoA = a very long-chain fatty acyl-CoA + AMP + diphosphate</text>
        <dbReference type="Rhea" id="RHEA:54536"/>
        <dbReference type="ChEBI" id="CHEBI:30616"/>
        <dbReference type="ChEBI" id="CHEBI:33019"/>
        <dbReference type="ChEBI" id="CHEBI:57287"/>
        <dbReference type="ChEBI" id="CHEBI:58950"/>
        <dbReference type="ChEBI" id="CHEBI:138261"/>
        <dbReference type="ChEBI" id="CHEBI:456215"/>
    </reaction>
    <physiologicalReaction direction="left-to-right" evidence="15">
        <dbReference type="Rhea" id="RHEA:54537"/>
    </physiologicalReaction>
</comment>
<evidence type="ECO:0000256" key="13">
    <source>
        <dbReference type="ARBA" id="ARBA00023140"/>
    </source>
</evidence>
<accession>A0A6G0TAB2</accession>
<dbReference type="Gene3D" id="3.40.50.12780">
    <property type="entry name" value="N-terminal domain of ligase-like"/>
    <property type="match status" value="2"/>
</dbReference>
<comment type="catalytic activity">
    <reaction evidence="18">
        <text>tetracosanoate + ATP + CoA = tetracosanoyl-CoA + AMP + diphosphate</text>
        <dbReference type="Rhea" id="RHEA:33639"/>
        <dbReference type="ChEBI" id="CHEBI:30616"/>
        <dbReference type="ChEBI" id="CHEBI:31014"/>
        <dbReference type="ChEBI" id="CHEBI:33019"/>
        <dbReference type="ChEBI" id="CHEBI:57287"/>
        <dbReference type="ChEBI" id="CHEBI:65052"/>
        <dbReference type="ChEBI" id="CHEBI:456215"/>
    </reaction>
    <physiologicalReaction direction="left-to-right" evidence="18">
        <dbReference type="Rhea" id="RHEA:33640"/>
    </physiologicalReaction>
</comment>
<feature type="region of interest" description="Disordered" evidence="22">
    <location>
        <begin position="39"/>
        <end position="73"/>
    </location>
</feature>
<dbReference type="Pfam" id="PF13193">
    <property type="entry name" value="AMP-binding_C"/>
    <property type="match status" value="1"/>
</dbReference>
<dbReference type="FunFam" id="3.40.50.12780:FF:000019">
    <property type="entry name" value="Long-chain fatty acid transporter"/>
    <property type="match status" value="1"/>
</dbReference>
<evidence type="ECO:0000256" key="6">
    <source>
        <dbReference type="ARBA" id="ARBA00022692"/>
    </source>
</evidence>
<feature type="transmembrane region" description="Helical" evidence="23">
    <location>
        <begin position="135"/>
        <end position="160"/>
    </location>
</feature>
<dbReference type="GO" id="GO:0004467">
    <property type="term" value="F:long-chain fatty acid-CoA ligase activity"/>
    <property type="evidence" value="ECO:0007669"/>
    <property type="project" value="UniProtKB-EC"/>
</dbReference>
<evidence type="ECO:0000256" key="17">
    <source>
        <dbReference type="ARBA" id="ARBA00046271"/>
    </source>
</evidence>
<dbReference type="Pfam" id="PF00501">
    <property type="entry name" value="AMP-binding"/>
    <property type="match status" value="1"/>
</dbReference>
<keyword evidence="4" id="KW-1003">Cell membrane</keyword>
<comment type="similarity">
    <text evidence="2">Belongs to the ATP-dependent AMP-binding enzyme family.</text>
</comment>
<keyword evidence="10 23" id="KW-1133">Transmembrane helix</keyword>
<keyword evidence="8" id="KW-0276">Fatty acid metabolism</keyword>
<evidence type="ECO:0000256" key="8">
    <source>
        <dbReference type="ARBA" id="ARBA00022832"/>
    </source>
</evidence>
<evidence type="ECO:0000313" key="27">
    <source>
        <dbReference type="Proteomes" id="UP000475862"/>
    </source>
</evidence>
<keyword evidence="13" id="KW-0576">Peroxisome</keyword>
<evidence type="ECO:0000256" key="12">
    <source>
        <dbReference type="ARBA" id="ARBA00023136"/>
    </source>
</evidence>
<comment type="subcellular location">
    <subcellularLocation>
        <location evidence="1">Cell membrane</location>
        <topology evidence="1">Multi-pass membrane protein</topology>
    </subcellularLocation>
    <subcellularLocation>
        <location evidence="17">Peroxisome membrane</location>
    </subcellularLocation>
</comment>
<proteinExistence type="inferred from homology"/>
<dbReference type="InterPro" id="IPR020845">
    <property type="entry name" value="AMP-binding_CS"/>
</dbReference>
<feature type="transmembrane region" description="Helical" evidence="23">
    <location>
        <begin position="106"/>
        <end position="129"/>
    </location>
</feature>
<dbReference type="SUPFAM" id="SSF56801">
    <property type="entry name" value="Acetyl-CoA synthetase-like"/>
    <property type="match status" value="2"/>
</dbReference>
<dbReference type="GO" id="GO:0005324">
    <property type="term" value="F:long-chain fatty acid transmembrane transporter activity"/>
    <property type="evidence" value="ECO:0007669"/>
    <property type="project" value="TreeGrafter"/>
</dbReference>
<feature type="region of interest" description="Disordered" evidence="22">
    <location>
        <begin position="82"/>
        <end position="101"/>
    </location>
</feature>
<evidence type="ECO:0000259" key="25">
    <source>
        <dbReference type="Pfam" id="PF13193"/>
    </source>
</evidence>
<keyword evidence="11" id="KW-0445">Lipid transport</keyword>
<evidence type="ECO:0000256" key="15">
    <source>
        <dbReference type="ARBA" id="ARBA00036527"/>
    </source>
</evidence>
<evidence type="ECO:0000256" key="2">
    <source>
        <dbReference type="ARBA" id="ARBA00006432"/>
    </source>
</evidence>
<feature type="domain" description="AMP-dependent synthetase/ligase" evidence="24">
    <location>
        <begin position="199"/>
        <end position="515"/>
    </location>
</feature>
<evidence type="ECO:0000256" key="5">
    <source>
        <dbReference type="ARBA" id="ARBA00022598"/>
    </source>
</evidence>
<feature type="domain" description="AMP-binding enzyme C-terminal" evidence="25">
    <location>
        <begin position="716"/>
        <end position="791"/>
    </location>
</feature>
<keyword evidence="27" id="KW-1185">Reference proteome</keyword>
<keyword evidence="3" id="KW-0813">Transport</keyword>
<keyword evidence="12 23" id="KW-0472">Membrane</keyword>
<dbReference type="EC" id="6.2.1.3" evidence="14"/>